<keyword evidence="2" id="KW-1185">Reference proteome</keyword>
<evidence type="ECO:0000313" key="2">
    <source>
        <dbReference type="Proteomes" id="UP000007590"/>
    </source>
</evidence>
<gene>
    <name evidence="1" type="ordered locus">Solca_2949</name>
</gene>
<proteinExistence type="predicted"/>
<sequence length="64" mass="7364">MKAPASTSILNSKEITANKATQKYTLQNYDYQKYLGGRKSRKYGSCSTLVYDESYEHCYYCNAD</sequence>
<dbReference type="OrthoDB" id="9943777at2"/>
<dbReference type="KEGG" id="scn:Solca_2949"/>
<dbReference type="HOGENOM" id="CLU_2865456_0_0_10"/>
<evidence type="ECO:0000313" key="1">
    <source>
        <dbReference type="EMBL" id="AFD07968.1"/>
    </source>
</evidence>
<organism evidence="1 2">
    <name type="scientific">Solitalea canadensis (strain ATCC 29591 / DSM 3403 / JCM 21819 / LMG 8368 / NBRC 15130 / NCIMB 12057 / USAM 9D)</name>
    <name type="common">Flexibacter canadensis</name>
    <dbReference type="NCBI Taxonomy" id="929556"/>
    <lineage>
        <taxon>Bacteria</taxon>
        <taxon>Pseudomonadati</taxon>
        <taxon>Bacteroidota</taxon>
        <taxon>Sphingobacteriia</taxon>
        <taxon>Sphingobacteriales</taxon>
        <taxon>Sphingobacteriaceae</taxon>
        <taxon>Solitalea</taxon>
    </lineage>
</organism>
<dbReference type="Proteomes" id="UP000007590">
    <property type="component" value="Chromosome"/>
</dbReference>
<name>H8KNH0_SOLCM</name>
<dbReference type="EMBL" id="CP003349">
    <property type="protein sequence ID" value="AFD07968.1"/>
    <property type="molecule type" value="Genomic_DNA"/>
</dbReference>
<protein>
    <submittedName>
        <fullName evidence="1">Uncharacterized protein</fullName>
    </submittedName>
</protein>
<dbReference type="AlphaFoldDB" id="H8KNH0"/>
<dbReference type="RefSeq" id="WP_014681195.1">
    <property type="nucleotide sequence ID" value="NC_017770.1"/>
</dbReference>
<reference evidence="1" key="1">
    <citation type="submission" date="2012-02" db="EMBL/GenBank/DDBJ databases">
        <title>The complete genome of Solitalea canadensis DSM 3403.</title>
        <authorList>
            <consortium name="US DOE Joint Genome Institute (JGI-PGF)"/>
            <person name="Lucas S."/>
            <person name="Copeland A."/>
            <person name="Lapidus A."/>
            <person name="Glavina del Rio T."/>
            <person name="Dalin E."/>
            <person name="Tice H."/>
            <person name="Bruce D."/>
            <person name="Goodwin L."/>
            <person name="Pitluck S."/>
            <person name="Peters L."/>
            <person name="Ovchinnikova G."/>
            <person name="Lu M."/>
            <person name="Kyrpides N."/>
            <person name="Mavromatis K."/>
            <person name="Ivanova N."/>
            <person name="Brettin T."/>
            <person name="Detter J.C."/>
            <person name="Han C."/>
            <person name="Larimer F."/>
            <person name="Land M."/>
            <person name="Hauser L."/>
            <person name="Markowitz V."/>
            <person name="Cheng J.-F."/>
            <person name="Hugenholtz P."/>
            <person name="Woyke T."/>
            <person name="Wu D."/>
            <person name="Spring S."/>
            <person name="Schroeder M."/>
            <person name="Kopitz M."/>
            <person name="Brambilla E."/>
            <person name="Klenk H.-P."/>
            <person name="Eisen J.A."/>
        </authorList>
    </citation>
    <scope>NUCLEOTIDE SEQUENCE</scope>
    <source>
        <strain evidence="1">DSM 3403</strain>
    </source>
</reference>
<accession>H8KNH0</accession>